<organism evidence="6 7">
    <name type="scientific">Actinoplanes oblitus</name>
    <dbReference type="NCBI Taxonomy" id="3040509"/>
    <lineage>
        <taxon>Bacteria</taxon>
        <taxon>Bacillati</taxon>
        <taxon>Actinomycetota</taxon>
        <taxon>Actinomycetes</taxon>
        <taxon>Micromonosporales</taxon>
        <taxon>Micromonosporaceae</taxon>
        <taxon>Actinoplanes</taxon>
    </lineage>
</organism>
<evidence type="ECO:0000256" key="3">
    <source>
        <dbReference type="ARBA" id="ARBA00023004"/>
    </source>
</evidence>
<dbReference type="InterPro" id="IPR007197">
    <property type="entry name" value="rSAM"/>
</dbReference>
<reference evidence="6 7" key="1">
    <citation type="submission" date="2023-06" db="EMBL/GenBank/DDBJ databases">
        <authorList>
            <person name="Yushchuk O."/>
            <person name="Binda E."/>
            <person name="Ruckert-Reed C."/>
            <person name="Fedorenko V."/>
            <person name="Kalinowski J."/>
            <person name="Marinelli F."/>
        </authorList>
    </citation>
    <scope>NUCLEOTIDE SEQUENCE [LARGE SCALE GENOMIC DNA]</scope>
    <source>
        <strain evidence="6 7">NRRL 3884</strain>
    </source>
</reference>
<dbReference type="Pfam" id="PF04055">
    <property type="entry name" value="Radical_SAM"/>
    <property type="match status" value="1"/>
</dbReference>
<gene>
    <name evidence="6" type="ORF">ACTOB_005139</name>
</gene>
<dbReference type="InterPro" id="IPR026335">
    <property type="entry name" value="rSAM_SPASM_FxsB"/>
</dbReference>
<proteinExistence type="predicted"/>
<dbReference type="Gene3D" id="3.20.20.70">
    <property type="entry name" value="Aldolase class I"/>
    <property type="match status" value="1"/>
</dbReference>
<keyword evidence="7" id="KW-1185">Reference proteome</keyword>
<dbReference type="PANTHER" id="PTHR43273:SF8">
    <property type="entry name" value="RADICAL SAM DOMAIN PROTEIN"/>
    <property type="match status" value="1"/>
</dbReference>
<protein>
    <submittedName>
        <fullName evidence="6">FxsB family cyclophane-forming radical SAM/SPASM peptide maturase</fullName>
    </submittedName>
</protein>
<feature type="domain" description="Radical SAM core" evidence="5">
    <location>
        <begin position="1"/>
        <end position="209"/>
    </location>
</feature>
<keyword evidence="4" id="KW-0411">Iron-sulfur</keyword>
<evidence type="ECO:0000256" key="2">
    <source>
        <dbReference type="ARBA" id="ARBA00022723"/>
    </source>
</evidence>
<dbReference type="EMBL" id="CP126980">
    <property type="protein sequence ID" value="WIN00859.1"/>
    <property type="molecule type" value="Genomic_DNA"/>
</dbReference>
<evidence type="ECO:0000313" key="6">
    <source>
        <dbReference type="EMBL" id="WIN00859.1"/>
    </source>
</evidence>
<evidence type="ECO:0000256" key="1">
    <source>
        <dbReference type="ARBA" id="ARBA00022691"/>
    </source>
</evidence>
<dbReference type="PROSITE" id="PS51918">
    <property type="entry name" value="RADICAL_SAM"/>
    <property type="match status" value="1"/>
</dbReference>
<keyword evidence="2" id="KW-0479">Metal-binding</keyword>
<dbReference type="InterPro" id="IPR058240">
    <property type="entry name" value="rSAM_sf"/>
</dbReference>
<name>A0ABY8WVK3_9ACTN</name>
<dbReference type="PANTHER" id="PTHR43273">
    <property type="entry name" value="ANAEROBIC SULFATASE-MATURATING ENZYME HOMOLOG ASLB-RELATED"/>
    <property type="match status" value="1"/>
</dbReference>
<evidence type="ECO:0000256" key="4">
    <source>
        <dbReference type="ARBA" id="ARBA00023014"/>
    </source>
</evidence>
<dbReference type="InterPro" id="IPR013785">
    <property type="entry name" value="Aldolase_TIM"/>
</dbReference>
<dbReference type="NCBIfam" id="TIGR04269">
    <property type="entry name" value="SAM_SPASM_FxsB"/>
    <property type="match status" value="1"/>
</dbReference>
<keyword evidence="3" id="KW-0408">Iron</keyword>
<sequence>MKCDYCYVYEHADQGWRRQPSLMDPAVVRTVARRIADHAERHRLPAVRVVLHGGEPLLAGAARLDEIATELHGTIGPRLDLRMQTNGVLLTEEICAVLRAHRIRVGVSLDGDVTAHDRHRRFAHGAGSHRHVRRALALLRADENRDCYAGLLCTVDLRNDPIAVYRALLAESPPRIDFLLPHATWETPPPAGPTSYGRWLSAIFAVWTEDGRRVPIRLFDALLAPGEARTEAVGLGPADLVVIETDGSYEQVDSLKVTYDGAAATGLDVFTATVNEVAAHPMIAMRQTGLAGLSATCRACPVVDRCGGGQFTHRFRSSNGFDNPSVYCADLQELIGFIVDRDGLAGWVRDELASGAGGAAAVGQLPPIHEAITRARVVTLGSGGADGWAELVALDEAAPDAVREVLTHPFVRRGDVAYLKNVAVSAAIRAGAEIELAVESRDGLLFLPTLGALRRPGTGTVRTFAGGFRAGDVTVRLAEPPPAWLPTRRLAIGFGIEVVLEDSDPLRGSGLALAGRLDDAAAAAWQQRLEGALAGLNADAPDYLPGIAAALRAIVPLAPDGTGKQRAGSARTAFGAVAATPEEPDALALLLVHEVQHLKLGAILDVCPLFDPRDPTRIAVRWRADPRPVEGVLQGSYAFLAVADVWRRRGDGGRYAEIRGWLDAALDALLAGSFLTPAGVRFVTGMRATVDDWSI</sequence>
<dbReference type="InterPro" id="IPR023867">
    <property type="entry name" value="Sulphatase_maturase_rSAM"/>
</dbReference>
<accession>A0ABY8WVK3</accession>
<evidence type="ECO:0000313" key="7">
    <source>
        <dbReference type="Proteomes" id="UP001240150"/>
    </source>
</evidence>
<dbReference type="CDD" id="cd01335">
    <property type="entry name" value="Radical_SAM"/>
    <property type="match status" value="1"/>
</dbReference>
<dbReference type="SUPFAM" id="SSF102114">
    <property type="entry name" value="Radical SAM enzymes"/>
    <property type="match status" value="1"/>
</dbReference>
<keyword evidence="1" id="KW-0949">S-adenosyl-L-methionine</keyword>
<evidence type="ECO:0000259" key="5">
    <source>
        <dbReference type="PROSITE" id="PS51918"/>
    </source>
</evidence>
<dbReference type="NCBIfam" id="TIGR04267">
    <property type="entry name" value="mod_HExxH"/>
    <property type="match status" value="1"/>
</dbReference>
<dbReference type="Proteomes" id="UP001240150">
    <property type="component" value="Chromosome"/>
</dbReference>
<dbReference type="InterPro" id="IPR026337">
    <property type="entry name" value="AKG_HExxH"/>
</dbReference>